<dbReference type="EMBL" id="QGGB01000001">
    <property type="protein sequence ID" value="PWN08098.1"/>
    <property type="molecule type" value="Genomic_DNA"/>
</dbReference>
<accession>A0A316TVW4</accession>
<gene>
    <name evidence="2" type="ORF">DDZ15_00225</name>
</gene>
<dbReference type="Pfam" id="PF03203">
    <property type="entry name" value="MerC"/>
    <property type="match status" value="1"/>
</dbReference>
<organism evidence="2 3">
    <name type="scientific">Rhodohalobacter mucosus</name>
    <dbReference type="NCBI Taxonomy" id="2079485"/>
    <lineage>
        <taxon>Bacteria</taxon>
        <taxon>Pseudomonadati</taxon>
        <taxon>Balneolota</taxon>
        <taxon>Balneolia</taxon>
        <taxon>Balneolales</taxon>
        <taxon>Balneolaceae</taxon>
        <taxon>Rhodohalobacter</taxon>
    </lineage>
</organism>
<keyword evidence="1" id="KW-0812">Transmembrane</keyword>
<dbReference type="GO" id="GO:0015097">
    <property type="term" value="F:mercury ion transmembrane transporter activity"/>
    <property type="evidence" value="ECO:0007669"/>
    <property type="project" value="InterPro"/>
</dbReference>
<protein>
    <recommendedName>
        <fullName evidence="4">MerC mercury resistance protein</fullName>
    </recommendedName>
</protein>
<comment type="caution">
    <text evidence="2">The sequence shown here is derived from an EMBL/GenBank/DDBJ whole genome shotgun (WGS) entry which is preliminary data.</text>
</comment>
<keyword evidence="1" id="KW-0472">Membrane</keyword>
<feature type="transmembrane region" description="Helical" evidence="1">
    <location>
        <begin position="50"/>
        <end position="67"/>
    </location>
</feature>
<dbReference type="Proteomes" id="UP000245533">
    <property type="component" value="Unassembled WGS sequence"/>
</dbReference>
<feature type="transmembrane region" description="Helical" evidence="1">
    <location>
        <begin position="21"/>
        <end position="44"/>
    </location>
</feature>
<name>A0A316TVW4_9BACT</name>
<keyword evidence="3" id="KW-1185">Reference proteome</keyword>
<dbReference type="AlphaFoldDB" id="A0A316TVW4"/>
<dbReference type="GO" id="GO:0016020">
    <property type="term" value="C:membrane"/>
    <property type="evidence" value="ECO:0007669"/>
    <property type="project" value="InterPro"/>
</dbReference>
<evidence type="ECO:0000313" key="2">
    <source>
        <dbReference type="EMBL" id="PWN08098.1"/>
    </source>
</evidence>
<evidence type="ECO:0008006" key="4">
    <source>
        <dbReference type="Google" id="ProtNLM"/>
    </source>
</evidence>
<feature type="transmembrane region" description="Helical" evidence="1">
    <location>
        <begin position="104"/>
        <end position="122"/>
    </location>
</feature>
<evidence type="ECO:0000313" key="3">
    <source>
        <dbReference type="Proteomes" id="UP000245533"/>
    </source>
</evidence>
<feature type="transmembrane region" description="Helical" evidence="1">
    <location>
        <begin position="79"/>
        <end position="98"/>
    </location>
</feature>
<sequence length="149" mass="16612">MKLAEKSITASILWDRFGLSVSTICAVHCLFFPVLIAILPVASATFMHELAHPIFAALIAPTVYFASRRSHYDKKITGLLMGGFALILIGWLVGHYLIGLWFETGVTVAGSIVLIWGHWLNYRHHRTCNIASHKHHPVASDPDNQQEKP</sequence>
<keyword evidence="1" id="KW-1133">Transmembrane helix</keyword>
<dbReference type="InterPro" id="IPR004891">
    <property type="entry name" value="Mercury-R_MerC"/>
</dbReference>
<reference evidence="2 3" key="1">
    <citation type="submission" date="2018-05" db="EMBL/GenBank/DDBJ databases">
        <title>Rhodohalobacter halophilus gen. nov., sp. nov., a moderately halophilic member of the family Balneolaceae.</title>
        <authorList>
            <person name="Liu Z.-W."/>
        </authorList>
    </citation>
    <scope>NUCLEOTIDE SEQUENCE [LARGE SCALE GENOMIC DNA]</scope>
    <source>
        <strain evidence="2 3">8A47</strain>
    </source>
</reference>
<evidence type="ECO:0000256" key="1">
    <source>
        <dbReference type="SAM" id="Phobius"/>
    </source>
</evidence>
<proteinExistence type="predicted"/>